<evidence type="ECO:0000313" key="9">
    <source>
        <dbReference type="Proteomes" id="UP000295604"/>
    </source>
</evidence>
<dbReference type="EMBL" id="QAPF01000454">
    <property type="protein sequence ID" value="TEA10730.1"/>
    <property type="molecule type" value="Genomic_DNA"/>
</dbReference>
<feature type="transmembrane region" description="Helical" evidence="5">
    <location>
        <begin position="98"/>
        <end position="118"/>
    </location>
</feature>
<sequence>MATAALLSLMVALDACVIVTSLQAIVVDLELSTYDGFWIGTAYLLANAVLMLFIADLSHVFGRRPCLTISVAFFSLGTVFCCISHSIGLMLVGRSFQGVGGAGIIVLCLLIFTDIVPLRFRPTWYGLVQAAWALGNCVGPILGGVIAQNTTWRWVFYIMFPFCAAGLVLVPWLVNLVSIDPPADAMSERLRKMDWLGNALFIGSATLLLVAISWGGLRYSWSSAGTLVPLSLGAVGTALTMIYESRFATSPFLRRRLFQTASSTATYICGAIQGLVMYGQLYYVPLYFMDVKGFTPIQTGVALFPVMFTLVPASIITGRLVTVSNNYQWSIWVGWTLATVASGLMLLWDADTPSKVWAPTLVLLGLGHGSILNAQNMASHALCAEGDEAIAAAMYAFLRQFGMALGVGVGGSTFQNVMLLKLERDGLASSDAYGGTHAIAAMLSASTDAALQSKILDAYVYGLRGVYGLYVGVSGAAFLMSLFIKSVSLNKGLRSEHRVHATAVGHNSIEFGVSGAAFLMSLFIKSVSLNKGLRSEHRVHATAVGHNSIE</sequence>
<organism evidence="8 9">
    <name type="scientific">Colletotrichum sidae</name>
    <dbReference type="NCBI Taxonomy" id="1347389"/>
    <lineage>
        <taxon>Eukaryota</taxon>
        <taxon>Fungi</taxon>
        <taxon>Dikarya</taxon>
        <taxon>Ascomycota</taxon>
        <taxon>Pezizomycotina</taxon>
        <taxon>Sordariomycetes</taxon>
        <taxon>Hypocreomycetidae</taxon>
        <taxon>Glomerellales</taxon>
        <taxon>Glomerellaceae</taxon>
        <taxon>Colletotrichum</taxon>
        <taxon>Colletotrichum orbiculare species complex</taxon>
    </lineage>
</organism>
<comment type="subcellular location">
    <subcellularLocation>
        <location evidence="1">Membrane</location>
        <topology evidence="1">Multi-pass membrane protein</topology>
    </subcellularLocation>
</comment>
<evidence type="ECO:0000256" key="1">
    <source>
        <dbReference type="ARBA" id="ARBA00004141"/>
    </source>
</evidence>
<dbReference type="Gene3D" id="1.20.1720.10">
    <property type="entry name" value="Multidrug resistance protein D"/>
    <property type="match status" value="1"/>
</dbReference>
<feature type="transmembrane region" description="Helical" evidence="5">
    <location>
        <begin position="504"/>
        <end position="524"/>
    </location>
</feature>
<evidence type="ECO:0000256" key="3">
    <source>
        <dbReference type="ARBA" id="ARBA00022989"/>
    </source>
</evidence>
<dbReference type="InterPro" id="IPR020846">
    <property type="entry name" value="MFS_dom"/>
</dbReference>
<dbReference type="PANTHER" id="PTHR23501:SF94">
    <property type="entry name" value="MAJOR FACILITATOR SUPERFAMILY (MFS) PROFILE DOMAIN-CONTAINING PROTEIN"/>
    <property type="match status" value="1"/>
</dbReference>
<feature type="transmembrane region" description="Helical" evidence="5">
    <location>
        <begin position="37"/>
        <end position="55"/>
    </location>
</feature>
<dbReference type="Gene3D" id="1.20.1250.20">
    <property type="entry name" value="MFS general substrate transporter like domains"/>
    <property type="match status" value="1"/>
</dbReference>
<keyword evidence="2 5" id="KW-0812">Transmembrane</keyword>
<dbReference type="Pfam" id="PF07690">
    <property type="entry name" value="MFS_1"/>
    <property type="match status" value="1"/>
</dbReference>
<keyword evidence="4 5" id="KW-0472">Membrane</keyword>
<feature type="chain" id="PRO_5020697531" evidence="6">
    <location>
        <begin position="25"/>
        <end position="550"/>
    </location>
</feature>
<dbReference type="GO" id="GO:0022857">
    <property type="term" value="F:transmembrane transporter activity"/>
    <property type="evidence" value="ECO:0007669"/>
    <property type="project" value="InterPro"/>
</dbReference>
<reference evidence="8 9" key="1">
    <citation type="submission" date="2018-11" db="EMBL/GenBank/DDBJ databases">
        <title>Genome sequence and assembly of Colletotrichum sidae.</title>
        <authorList>
            <person name="Gan P."/>
            <person name="Shirasu K."/>
        </authorList>
    </citation>
    <scope>NUCLEOTIDE SEQUENCE [LARGE SCALE GENOMIC DNA]</scope>
    <source>
        <strain evidence="8 9">CBS 518.97</strain>
    </source>
</reference>
<feature type="signal peptide" evidence="6">
    <location>
        <begin position="1"/>
        <end position="24"/>
    </location>
</feature>
<keyword evidence="3 5" id="KW-1133">Transmembrane helix</keyword>
<feature type="transmembrane region" description="Helical" evidence="5">
    <location>
        <begin position="130"/>
        <end position="148"/>
    </location>
</feature>
<dbReference type="AlphaFoldDB" id="A0A4R8T271"/>
<protein>
    <submittedName>
        <fullName evidence="8">Efflux pump FUS6</fullName>
    </submittedName>
</protein>
<dbReference type="Proteomes" id="UP000295604">
    <property type="component" value="Unassembled WGS sequence"/>
</dbReference>
<evidence type="ECO:0000256" key="5">
    <source>
        <dbReference type="SAM" id="Phobius"/>
    </source>
</evidence>
<accession>A0A4R8T271</accession>
<evidence type="ECO:0000256" key="4">
    <source>
        <dbReference type="ARBA" id="ARBA00023136"/>
    </source>
</evidence>
<evidence type="ECO:0000256" key="6">
    <source>
        <dbReference type="SAM" id="SignalP"/>
    </source>
</evidence>
<feature type="domain" description="Major facilitator superfamily (MFS) profile" evidence="7">
    <location>
        <begin position="1"/>
        <end position="489"/>
    </location>
</feature>
<feature type="transmembrane region" description="Helical" evidence="5">
    <location>
        <begin position="329"/>
        <end position="350"/>
    </location>
</feature>
<proteinExistence type="predicted"/>
<evidence type="ECO:0000256" key="2">
    <source>
        <dbReference type="ARBA" id="ARBA00022692"/>
    </source>
</evidence>
<evidence type="ECO:0000259" key="7">
    <source>
        <dbReference type="PROSITE" id="PS50850"/>
    </source>
</evidence>
<keyword evidence="9" id="KW-1185">Reference proteome</keyword>
<feature type="transmembrane region" description="Helical" evidence="5">
    <location>
        <begin position="297"/>
        <end position="317"/>
    </location>
</feature>
<dbReference type="InterPro" id="IPR036259">
    <property type="entry name" value="MFS_trans_sf"/>
</dbReference>
<feature type="transmembrane region" description="Helical" evidence="5">
    <location>
        <begin position="67"/>
        <end position="92"/>
    </location>
</feature>
<dbReference type="SUPFAM" id="SSF103473">
    <property type="entry name" value="MFS general substrate transporter"/>
    <property type="match status" value="1"/>
</dbReference>
<keyword evidence="6" id="KW-0732">Signal</keyword>
<comment type="caution">
    <text evidence="8">The sequence shown here is derived from an EMBL/GenBank/DDBJ whole genome shotgun (WGS) entry which is preliminary data.</text>
</comment>
<feature type="transmembrane region" description="Helical" evidence="5">
    <location>
        <begin position="221"/>
        <end position="243"/>
    </location>
</feature>
<gene>
    <name evidence="8" type="primary">FUS6-1</name>
    <name evidence="8" type="ORF">C8034_v008801</name>
</gene>
<feature type="transmembrane region" description="Helical" evidence="5">
    <location>
        <begin position="195"/>
        <end position="215"/>
    </location>
</feature>
<feature type="transmembrane region" description="Helical" evidence="5">
    <location>
        <begin position="264"/>
        <end position="285"/>
    </location>
</feature>
<dbReference type="PANTHER" id="PTHR23501">
    <property type="entry name" value="MAJOR FACILITATOR SUPERFAMILY"/>
    <property type="match status" value="1"/>
</dbReference>
<dbReference type="PROSITE" id="PS50850">
    <property type="entry name" value="MFS"/>
    <property type="match status" value="1"/>
</dbReference>
<evidence type="ECO:0000313" key="8">
    <source>
        <dbReference type="EMBL" id="TEA10730.1"/>
    </source>
</evidence>
<feature type="transmembrane region" description="Helical" evidence="5">
    <location>
        <begin position="461"/>
        <end position="484"/>
    </location>
</feature>
<name>A0A4R8T271_9PEZI</name>
<dbReference type="InterPro" id="IPR011701">
    <property type="entry name" value="MFS"/>
</dbReference>
<dbReference type="GO" id="GO:0005886">
    <property type="term" value="C:plasma membrane"/>
    <property type="evidence" value="ECO:0007669"/>
    <property type="project" value="TreeGrafter"/>
</dbReference>
<feature type="transmembrane region" description="Helical" evidence="5">
    <location>
        <begin position="154"/>
        <end position="174"/>
    </location>
</feature>